<name>A0A839QUJ4_9MICO</name>
<dbReference type="NCBIfam" id="TIGR03447">
    <property type="entry name" value="mycothiol_MshC"/>
    <property type="match status" value="1"/>
</dbReference>
<comment type="cofactor">
    <cofactor evidence="1">
        <name>Zn(2+)</name>
        <dbReference type="ChEBI" id="CHEBI:29105"/>
    </cofactor>
</comment>
<keyword evidence="9" id="KW-0547">Nucleotide-binding</keyword>
<evidence type="ECO:0000313" key="16">
    <source>
        <dbReference type="Proteomes" id="UP000568050"/>
    </source>
</evidence>
<dbReference type="GO" id="GO:0005524">
    <property type="term" value="F:ATP binding"/>
    <property type="evidence" value="ECO:0007669"/>
    <property type="project" value="UniProtKB-KW"/>
</dbReference>
<organism evidence="15 16">
    <name type="scientific">Helcobacillus massiliensis</name>
    <dbReference type="NCBI Taxonomy" id="521392"/>
    <lineage>
        <taxon>Bacteria</taxon>
        <taxon>Bacillati</taxon>
        <taxon>Actinomycetota</taxon>
        <taxon>Actinomycetes</taxon>
        <taxon>Micrococcales</taxon>
        <taxon>Dermabacteraceae</taxon>
        <taxon>Helcobacillus</taxon>
    </lineage>
</organism>
<dbReference type="RefSeq" id="WP_183374506.1">
    <property type="nucleotide sequence ID" value="NZ_CBCSFZ010000032.1"/>
</dbReference>
<dbReference type="AlphaFoldDB" id="A0A839QUJ4"/>
<dbReference type="InterPro" id="IPR017812">
    <property type="entry name" value="Mycothiol_ligase_MshC"/>
</dbReference>
<comment type="caution">
    <text evidence="15">The sequence shown here is derived from an EMBL/GenBank/DDBJ whole genome shotgun (WGS) entry which is preliminary data.</text>
</comment>
<proteinExistence type="inferred from homology"/>
<gene>
    <name evidence="15" type="ORF">FHX50_000698</name>
</gene>
<keyword evidence="10" id="KW-0862">Zinc</keyword>
<dbReference type="PANTHER" id="PTHR10890:SF3">
    <property type="entry name" value="CYSTEINE--TRNA LIGASE, CYTOPLASMIC"/>
    <property type="match status" value="1"/>
</dbReference>
<dbReference type="InterPro" id="IPR024909">
    <property type="entry name" value="Cys-tRNA/MSH_ligase"/>
</dbReference>
<evidence type="ECO:0000256" key="1">
    <source>
        <dbReference type="ARBA" id="ARBA00001947"/>
    </source>
</evidence>
<evidence type="ECO:0000256" key="6">
    <source>
        <dbReference type="ARBA" id="ARBA00020068"/>
    </source>
</evidence>
<dbReference type="GO" id="GO:0046872">
    <property type="term" value="F:metal ion binding"/>
    <property type="evidence" value="ECO:0007669"/>
    <property type="project" value="UniProtKB-KW"/>
</dbReference>
<keyword evidence="11" id="KW-0067">ATP-binding</keyword>
<comment type="similarity">
    <text evidence="3">Belongs to the class-I aminoacyl-tRNA synthetase family. MshC subfamily.</text>
</comment>
<evidence type="ECO:0000256" key="8">
    <source>
        <dbReference type="ARBA" id="ARBA00022723"/>
    </source>
</evidence>
<evidence type="ECO:0000256" key="7">
    <source>
        <dbReference type="ARBA" id="ARBA00022598"/>
    </source>
</evidence>
<keyword evidence="16" id="KW-1185">Reference proteome</keyword>
<dbReference type="Proteomes" id="UP000568050">
    <property type="component" value="Unassembled WGS sequence"/>
</dbReference>
<dbReference type="InterPro" id="IPR032678">
    <property type="entry name" value="tRNA-synt_1_cat_dom"/>
</dbReference>
<protein>
    <recommendedName>
        <fullName evidence="6">L-cysteine:1D-myo-inositol 2-amino-2-deoxy-alpha-D-glucopyranoside ligase</fullName>
        <ecNumber evidence="5">6.3.1.13</ecNumber>
    </recommendedName>
    <alternativeName>
        <fullName evidence="12">Mycothiol ligase</fullName>
    </alternativeName>
</protein>
<keyword evidence="8" id="KW-0479">Metal-binding</keyword>
<keyword evidence="7 15" id="KW-0436">Ligase</keyword>
<evidence type="ECO:0000256" key="13">
    <source>
        <dbReference type="ARBA" id="ARBA00048350"/>
    </source>
</evidence>
<evidence type="ECO:0000256" key="9">
    <source>
        <dbReference type="ARBA" id="ARBA00022741"/>
    </source>
</evidence>
<comment type="function">
    <text evidence="2">Catalyzes the ATP-dependent condensation of GlcN-Ins and L-cysteine to form L-Cys-GlcN-Ins.</text>
</comment>
<dbReference type="SUPFAM" id="SSF52374">
    <property type="entry name" value="Nucleotidylyl transferase"/>
    <property type="match status" value="1"/>
</dbReference>
<accession>A0A839QUJ4</accession>
<comment type="catalytic activity">
    <reaction evidence="13">
        <text>1D-myo-inositol 2-amino-2-deoxy-alpha-D-glucopyranoside + L-cysteine + ATP = 1D-myo-inositol 2-(L-cysteinylamino)-2-deoxy-alpha-D-glucopyranoside + AMP + diphosphate + H(+)</text>
        <dbReference type="Rhea" id="RHEA:26176"/>
        <dbReference type="ChEBI" id="CHEBI:15378"/>
        <dbReference type="ChEBI" id="CHEBI:30616"/>
        <dbReference type="ChEBI" id="CHEBI:33019"/>
        <dbReference type="ChEBI" id="CHEBI:35235"/>
        <dbReference type="ChEBI" id="CHEBI:58886"/>
        <dbReference type="ChEBI" id="CHEBI:58887"/>
        <dbReference type="ChEBI" id="CHEBI:456215"/>
        <dbReference type="EC" id="6.3.1.13"/>
    </reaction>
</comment>
<dbReference type="GO" id="GO:0035446">
    <property type="term" value="F:cysteine-glucosaminylinositol ligase activity"/>
    <property type="evidence" value="ECO:0007669"/>
    <property type="project" value="UniProtKB-EC"/>
</dbReference>
<evidence type="ECO:0000256" key="5">
    <source>
        <dbReference type="ARBA" id="ARBA00012088"/>
    </source>
</evidence>
<dbReference type="PANTHER" id="PTHR10890">
    <property type="entry name" value="CYSTEINYL-TRNA SYNTHETASE"/>
    <property type="match status" value="1"/>
</dbReference>
<feature type="domain" description="tRNA synthetases class I catalytic" evidence="14">
    <location>
        <begin position="34"/>
        <end position="340"/>
    </location>
</feature>
<evidence type="ECO:0000256" key="12">
    <source>
        <dbReference type="ARBA" id="ARBA00033376"/>
    </source>
</evidence>
<evidence type="ECO:0000256" key="4">
    <source>
        <dbReference type="ARBA" id="ARBA00011245"/>
    </source>
</evidence>
<dbReference type="GO" id="GO:0010125">
    <property type="term" value="P:mycothiol biosynthetic process"/>
    <property type="evidence" value="ECO:0007669"/>
    <property type="project" value="InterPro"/>
</dbReference>
<dbReference type="GO" id="GO:0006423">
    <property type="term" value="P:cysteinyl-tRNA aminoacylation"/>
    <property type="evidence" value="ECO:0007669"/>
    <property type="project" value="TreeGrafter"/>
</dbReference>
<reference evidence="15 16" key="1">
    <citation type="submission" date="2020-08" db="EMBL/GenBank/DDBJ databases">
        <title>Sequencing the genomes of 1000 actinobacteria strains.</title>
        <authorList>
            <person name="Klenk H.-P."/>
        </authorList>
    </citation>
    <scope>NUCLEOTIDE SEQUENCE [LARGE SCALE GENOMIC DNA]</scope>
    <source>
        <strain evidence="15 16">DSM 23040</strain>
    </source>
</reference>
<evidence type="ECO:0000259" key="14">
    <source>
        <dbReference type="Pfam" id="PF01406"/>
    </source>
</evidence>
<dbReference type="InterPro" id="IPR014729">
    <property type="entry name" value="Rossmann-like_a/b/a_fold"/>
</dbReference>
<dbReference type="Gene3D" id="1.20.120.640">
    <property type="entry name" value="Anticodon-binding domain of a subclass of class I aminoacyl-tRNA synthetases"/>
    <property type="match status" value="1"/>
</dbReference>
<dbReference type="EC" id="6.3.1.13" evidence="5"/>
<dbReference type="GO" id="GO:0004817">
    <property type="term" value="F:cysteine-tRNA ligase activity"/>
    <property type="evidence" value="ECO:0007669"/>
    <property type="project" value="TreeGrafter"/>
</dbReference>
<evidence type="ECO:0000256" key="2">
    <source>
        <dbReference type="ARBA" id="ARBA00003679"/>
    </source>
</evidence>
<dbReference type="GO" id="GO:0005829">
    <property type="term" value="C:cytosol"/>
    <property type="evidence" value="ECO:0007669"/>
    <property type="project" value="TreeGrafter"/>
</dbReference>
<evidence type="ECO:0000256" key="3">
    <source>
        <dbReference type="ARBA" id="ARBA00007723"/>
    </source>
</evidence>
<comment type="subunit">
    <text evidence="4">Monomer.</text>
</comment>
<sequence>MKTWPAPTVPTIEPSGVLPTFHSTLTGRREQFAPRVEGVATLYVCGITPYDSTHMGHAMTYHSADLMRRILLDAGLDVRFAENVTDVDDPLFERAQRDDIDWRELADREVAKFVGDMEALRIIPPHHFESVSEAVDAIADAANQLLERGMLYPVANEDGSSDWYQEYALTGGTGLVEQMDREEALAIFAERGGDPQREGKKDPLDPLVWQAHRPGEPSFDSRALGPGRPGWHVECLCIAERGLGMPIDLEIGGNDLVFPHHEMGHVHALGLGLDTFATLWAHVGMVAYQGEKMSKSLGNLVFISRLTADGVDPAAIRLALLAHHYRTDWEWSDDQLREAEQRLRAYREASQQRPTDAAVVEDLRRALRDDLDTPRALEVLDRWADGMGGSAAATPGAGSIRIADAVDALLGVRL</sequence>
<evidence type="ECO:0000256" key="10">
    <source>
        <dbReference type="ARBA" id="ARBA00022833"/>
    </source>
</evidence>
<dbReference type="EMBL" id="JACHWP010000001">
    <property type="protein sequence ID" value="MBB3022450.1"/>
    <property type="molecule type" value="Genomic_DNA"/>
</dbReference>
<dbReference type="Gene3D" id="3.40.50.620">
    <property type="entry name" value="HUPs"/>
    <property type="match status" value="1"/>
</dbReference>
<evidence type="ECO:0000256" key="11">
    <source>
        <dbReference type="ARBA" id="ARBA00022840"/>
    </source>
</evidence>
<dbReference type="PRINTS" id="PR00983">
    <property type="entry name" value="TRNASYNTHCYS"/>
</dbReference>
<evidence type="ECO:0000313" key="15">
    <source>
        <dbReference type="EMBL" id="MBB3022450.1"/>
    </source>
</evidence>
<dbReference type="Pfam" id="PF01406">
    <property type="entry name" value="tRNA-synt_1e"/>
    <property type="match status" value="1"/>
</dbReference>